<sequence>MLERIHAHSDILKNGKIMLLVDCEPGCYTLTDLEYLEHTLQELLVDTHKAIQEATSTKNDFTFEAYVTILVSLTNNIKNITESLLTVKEAIQAAQSERGTIISESYQKEKVSLLQNCKKIAVNHPSHGT</sequence>
<proteinExistence type="predicted"/>
<evidence type="ECO:0000313" key="1">
    <source>
        <dbReference type="EMBL" id="CQR70940.1"/>
    </source>
</evidence>
<organism evidence="1 2">
    <name type="scientific">Sporomusa ovata</name>
    <dbReference type="NCBI Taxonomy" id="2378"/>
    <lineage>
        <taxon>Bacteria</taxon>
        <taxon>Bacillati</taxon>
        <taxon>Bacillota</taxon>
        <taxon>Negativicutes</taxon>
        <taxon>Selenomonadales</taxon>
        <taxon>Sporomusaceae</taxon>
        <taxon>Sporomusa</taxon>
    </lineage>
</organism>
<name>A0A0U1KU15_9FIRM</name>
<dbReference type="AlphaFoldDB" id="A0A0U1KU15"/>
<gene>
    <name evidence="1" type="ORF">SpAn4DRAFT_1918</name>
</gene>
<protein>
    <submittedName>
        <fullName evidence="1">Uncharacterized protein</fullName>
    </submittedName>
</protein>
<dbReference type="RefSeq" id="WP_021169653.1">
    <property type="nucleotide sequence ID" value="NZ_CTRP01000003.1"/>
</dbReference>
<accession>A0A0U1KU15</accession>
<reference evidence="2" key="1">
    <citation type="submission" date="2015-03" db="EMBL/GenBank/DDBJ databases">
        <authorList>
            <person name="Nijsse Bart"/>
        </authorList>
    </citation>
    <scope>NUCLEOTIDE SEQUENCE [LARGE SCALE GENOMIC DNA]</scope>
</reference>
<dbReference type="EMBL" id="CTRP01000003">
    <property type="protein sequence ID" value="CQR70940.1"/>
    <property type="molecule type" value="Genomic_DNA"/>
</dbReference>
<keyword evidence="2" id="KW-1185">Reference proteome</keyword>
<evidence type="ECO:0000313" key="2">
    <source>
        <dbReference type="Proteomes" id="UP000049855"/>
    </source>
</evidence>
<dbReference type="Proteomes" id="UP000049855">
    <property type="component" value="Unassembled WGS sequence"/>
</dbReference>